<proteinExistence type="predicted"/>
<name>A0A1A9ZRA1_GLOPL</name>
<evidence type="ECO:0000313" key="2">
    <source>
        <dbReference type="Proteomes" id="UP000092445"/>
    </source>
</evidence>
<dbReference type="Proteomes" id="UP000092445">
    <property type="component" value="Unassembled WGS sequence"/>
</dbReference>
<protein>
    <submittedName>
        <fullName evidence="1">Uncharacterized protein</fullName>
    </submittedName>
</protein>
<organism evidence="1 2">
    <name type="scientific">Glossina pallidipes</name>
    <name type="common">Tsetse fly</name>
    <dbReference type="NCBI Taxonomy" id="7398"/>
    <lineage>
        <taxon>Eukaryota</taxon>
        <taxon>Metazoa</taxon>
        <taxon>Ecdysozoa</taxon>
        <taxon>Arthropoda</taxon>
        <taxon>Hexapoda</taxon>
        <taxon>Insecta</taxon>
        <taxon>Pterygota</taxon>
        <taxon>Neoptera</taxon>
        <taxon>Endopterygota</taxon>
        <taxon>Diptera</taxon>
        <taxon>Brachycera</taxon>
        <taxon>Muscomorpha</taxon>
        <taxon>Hippoboscoidea</taxon>
        <taxon>Glossinidae</taxon>
        <taxon>Glossina</taxon>
    </lineage>
</organism>
<evidence type="ECO:0000313" key="1">
    <source>
        <dbReference type="EnsemblMetazoa" id="GPAI022543-PA"/>
    </source>
</evidence>
<dbReference type="VEuPathDB" id="VectorBase:GPAI022543"/>
<sequence length="78" mass="9212">MCIRKYTHFTRTDEAARGLDAPRDRLVMNPHLPRTPKVRYSQYHHQRGKAVHSGCNTISIKSHLAREQWSSICRHVFR</sequence>
<reference evidence="2" key="1">
    <citation type="submission" date="2014-03" db="EMBL/GenBank/DDBJ databases">
        <authorList>
            <person name="Aksoy S."/>
            <person name="Warren W."/>
            <person name="Wilson R.K."/>
        </authorList>
    </citation>
    <scope>NUCLEOTIDE SEQUENCE [LARGE SCALE GENOMIC DNA]</scope>
    <source>
        <strain evidence="2">IAEA</strain>
    </source>
</reference>
<dbReference type="EnsemblMetazoa" id="GPAI022543-RA">
    <property type="protein sequence ID" value="GPAI022543-PA"/>
    <property type="gene ID" value="GPAI022543"/>
</dbReference>
<reference evidence="1" key="2">
    <citation type="submission" date="2020-05" db="UniProtKB">
        <authorList>
            <consortium name="EnsemblMetazoa"/>
        </authorList>
    </citation>
    <scope>IDENTIFICATION</scope>
    <source>
        <strain evidence="1">IAEA</strain>
    </source>
</reference>
<dbReference type="AlphaFoldDB" id="A0A1A9ZRA1"/>
<keyword evidence="2" id="KW-1185">Reference proteome</keyword>
<accession>A0A1A9ZRA1</accession>